<dbReference type="AlphaFoldDB" id="A0A7H0IRN8"/>
<dbReference type="Gene3D" id="1.25.10.10">
    <property type="entry name" value="Leucine-rich Repeat Variant"/>
    <property type="match status" value="1"/>
</dbReference>
<accession>A0A7H0IRN8</accession>
<protein>
    <submittedName>
        <fullName evidence="1">Uncharacterized protein</fullName>
    </submittedName>
</protein>
<dbReference type="KEGG" id="sroi:IAG44_42670"/>
<proteinExistence type="predicted"/>
<evidence type="ECO:0000313" key="1">
    <source>
        <dbReference type="EMBL" id="QNP75454.1"/>
    </source>
</evidence>
<reference evidence="1 2" key="1">
    <citation type="submission" date="2020-08" db="EMBL/GenBank/DDBJ databases">
        <title>A novel species.</title>
        <authorList>
            <person name="Gao J."/>
        </authorList>
    </citation>
    <scope>NUCLEOTIDE SEQUENCE [LARGE SCALE GENOMIC DNA]</scope>
    <source>
        <strain evidence="1 2">CRXT-G-22</strain>
    </source>
</reference>
<sequence length="76" mass="7725">MDLIFGVRVVAGRADARGAALVACLGDVRARVVAAAHPALPVEVLVGLVQDGDEAVVRAAAANPSLPRDVMSRLPA</sequence>
<dbReference type="RefSeq" id="WP_187752375.1">
    <property type="nucleotide sequence ID" value="NZ_CP060828.1"/>
</dbReference>
<dbReference type="Proteomes" id="UP000516052">
    <property type="component" value="Chromosome"/>
</dbReference>
<organism evidence="1 2">
    <name type="scientific">Streptomyces roseirectus</name>
    <dbReference type="NCBI Taxonomy" id="2768066"/>
    <lineage>
        <taxon>Bacteria</taxon>
        <taxon>Bacillati</taxon>
        <taxon>Actinomycetota</taxon>
        <taxon>Actinomycetes</taxon>
        <taxon>Kitasatosporales</taxon>
        <taxon>Streptomycetaceae</taxon>
        <taxon>Streptomyces</taxon>
    </lineage>
</organism>
<keyword evidence="2" id="KW-1185">Reference proteome</keyword>
<dbReference type="InterPro" id="IPR011989">
    <property type="entry name" value="ARM-like"/>
</dbReference>
<dbReference type="EMBL" id="CP060828">
    <property type="protein sequence ID" value="QNP75454.1"/>
    <property type="molecule type" value="Genomic_DNA"/>
</dbReference>
<evidence type="ECO:0000313" key="2">
    <source>
        <dbReference type="Proteomes" id="UP000516052"/>
    </source>
</evidence>
<gene>
    <name evidence="1" type="ORF">IAG44_42670</name>
</gene>
<name>A0A7H0IRN8_9ACTN</name>